<keyword evidence="2" id="KW-0813">Transport</keyword>
<feature type="transmembrane region" description="Helical" evidence="9">
    <location>
        <begin position="62"/>
        <end position="79"/>
    </location>
</feature>
<sequence length="177" mass="18847">MSDEKQTPRGGFEDDEATFTGWVNRTLGTFVAAALGGITLVLLLQVLMRYAFRSPFVWADEVTRILMVWLTFVGAALAYRTRSHIGITTVLDAVRRRGGHRRAAVMNVVIQAVVVVSCAALLIGGVIVLVATAGHLTPALELPMAVLFLPAPLSGAIVLASAVAEWFGRSGAERSAS</sequence>
<dbReference type="PANTHER" id="PTHR35011:SF2">
    <property type="entry name" value="2,3-DIKETO-L-GULONATE TRAP TRANSPORTER SMALL PERMEASE PROTEIN YIAM"/>
    <property type="match status" value="1"/>
</dbReference>
<evidence type="ECO:0000256" key="8">
    <source>
        <dbReference type="ARBA" id="ARBA00038436"/>
    </source>
</evidence>
<keyword evidence="7 9" id="KW-0472">Membrane</keyword>
<evidence type="ECO:0000256" key="5">
    <source>
        <dbReference type="ARBA" id="ARBA00022692"/>
    </source>
</evidence>
<keyword evidence="5 9" id="KW-0812">Transmembrane</keyword>
<evidence type="ECO:0000256" key="2">
    <source>
        <dbReference type="ARBA" id="ARBA00022448"/>
    </source>
</evidence>
<evidence type="ECO:0000256" key="9">
    <source>
        <dbReference type="SAM" id="Phobius"/>
    </source>
</evidence>
<name>A0ABT2J1X7_9PSEU</name>
<dbReference type="Proteomes" id="UP001156441">
    <property type="component" value="Unassembled WGS sequence"/>
</dbReference>
<dbReference type="InterPro" id="IPR007387">
    <property type="entry name" value="TRAP_DctQ"/>
</dbReference>
<evidence type="ECO:0000256" key="3">
    <source>
        <dbReference type="ARBA" id="ARBA00022475"/>
    </source>
</evidence>
<dbReference type="InterPro" id="IPR055348">
    <property type="entry name" value="DctQ"/>
</dbReference>
<evidence type="ECO:0000313" key="11">
    <source>
        <dbReference type="EMBL" id="MCT2581849.1"/>
    </source>
</evidence>
<feature type="domain" description="Tripartite ATP-independent periplasmic transporters DctQ component" evidence="10">
    <location>
        <begin position="38"/>
        <end position="167"/>
    </location>
</feature>
<evidence type="ECO:0000256" key="6">
    <source>
        <dbReference type="ARBA" id="ARBA00022989"/>
    </source>
</evidence>
<comment type="caution">
    <text evidence="11">The sequence shown here is derived from an EMBL/GenBank/DDBJ whole genome shotgun (WGS) entry which is preliminary data.</text>
</comment>
<dbReference type="EMBL" id="JAFFZE010000004">
    <property type="protein sequence ID" value="MCT2581849.1"/>
    <property type="molecule type" value="Genomic_DNA"/>
</dbReference>
<evidence type="ECO:0000256" key="1">
    <source>
        <dbReference type="ARBA" id="ARBA00004429"/>
    </source>
</evidence>
<keyword evidence="12" id="KW-1185">Reference proteome</keyword>
<comment type="subcellular location">
    <subcellularLocation>
        <location evidence="1">Cell inner membrane</location>
        <topology evidence="1">Multi-pass membrane protein</topology>
    </subcellularLocation>
</comment>
<evidence type="ECO:0000259" key="10">
    <source>
        <dbReference type="Pfam" id="PF04290"/>
    </source>
</evidence>
<evidence type="ECO:0000256" key="7">
    <source>
        <dbReference type="ARBA" id="ARBA00023136"/>
    </source>
</evidence>
<feature type="transmembrane region" description="Helical" evidence="9">
    <location>
        <begin position="27"/>
        <end position="50"/>
    </location>
</feature>
<evidence type="ECO:0000313" key="12">
    <source>
        <dbReference type="Proteomes" id="UP001156441"/>
    </source>
</evidence>
<accession>A0ABT2J1X7</accession>
<gene>
    <name evidence="11" type="ORF">JT362_01785</name>
</gene>
<keyword evidence="4" id="KW-0997">Cell inner membrane</keyword>
<reference evidence="11 12" key="1">
    <citation type="submission" date="2021-02" db="EMBL/GenBank/DDBJ databases">
        <title>Actinophytocola xerophila sp. nov., isolated from soil of cotton cropping field.</title>
        <authorList>
            <person name="Huang R."/>
            <person name="Chen X."/>
            <person name="Ge X."/>
            <person name="Liu W."/>
        </authorList>
    </citation>
    <scope>NUCLEOTIDE SEQUENCE [LARGE SCALE GENOMIC DNA]</scope>
    <source>
        <strain evidence="11 12">S1-96</strain>
    </source>
</reference>
<comment type="similarity">
    <text evidence="8">Belongs to the TRAP transporter small permease family.</text>
</comment>
<organism evidence="11 12">
    <name type="scientific">Actinophytocola gossypii</name>
    <dbReference type="NCBI Taxonomy" id="2812003"/>
    <lineage>
        <taxon>Bacteria</taxon>
        <taxon>Bacillati</taxon>
        <taxon>Actinomycetota</taxon>
        <taxon>Actinomycetes</taxon>
        <taxon>Pseudonocardiales</taxon>
        <taxon>Pseudonocardiaceae</taxon>
    </lineage>
</organism>
<evidence type="ECO:0000256" key="4">
    <source>
        <dbReference type="ARBA" id="ARBA00022519"/>
    </source>
</evidence>
<protein>
    <submittedName>
        <fullName evidence="11">TRAP transporter small permease</fullName>
    </submittedName>
</protein>
<proteinExistence type="inferred from homology"/>
<keyword evidence="3" id="KW-1003">Cell membrane</keyword>
<feature type="transmembrane region" description="Helical" evidence="9">
    <location>
        <begin position="105"/>
        <end position="133"/>
    </location>
</feature>
<dbReference type="PANTHER" id="PTHR35011">
    <property type="entry name" value="2,3-DIKETO-L-GULONATE TRAP TRANSPORTER SMALL PERMEASE PROTEIN YIAM"/>
    <property type="match status" value="1"/>
</dbReference>
<keyword evidence="6 9" id="KW-1133">Transmembrane helix</keyword>
<dbReference type="RefSeq" id="WP_260189208.1">
    <property type="nucleotide sequence ID" value="NZ_JAFFZE010000004.1"/>
</dbReference>
<dbReference type="Pfam" id="PF04290">
    <property type="entry name" value="DctQ"/>
    <property type="match status" value="1"/>
</dbReference>
<feature type="transmembrane region" description="Helical" evidence="9">
    <location>
        <begin position="145"/>
        <end position="167"/>
    </location>
</feature>